<comment type="caution">
    <text evidence="1">The sequence shown here is derived from an EMBL/GenBank/DDBJ whole genome shotgun (WGS) entry which is preliminary data.</text>
</comment>
<evidence type="ECO:0008006" key="3">
    <source>
        <dbReference type="Google" id="ProtNLM"/>
    </source>
</evidence>
<protein>
    <recommendedName>
        <fullName evidence="3">YtfJ family protein</fullName>
    </recommendedName>
</protein>
<dbReference type="Pfam" id="PF09695">
    <property type="entry name" value="YtfJ_HI0045"/>
    <property type="match status" value="1"/>
</dbReference>
<dbReference type="Gene3D" id="3.40.30.10">
    <property type="entry name" value="Glutaredoxin"/>
    <property type="match status" value="1"/>
</dbReference>
<dbReference type="InterPro" id="IPR006513">
    <property type="entry name" value="YtfJ_HI0045"/>
</dbReference>
<sequence length="196" mass="21480">MKKITMQYLITLWLLSVAMSPSAESIMIGKNLPIISLPSNAGQLVFNDGKLRYLGWNTESLQGRTHLLYIVAARMGVDKINEPLLDALLAAGGVEAFPDERVRVVSILNIDDVMPFGGGFAKAAFEHARKQKENQHAVFVLDDRSATQQAWGFSRKGSAVIIVDEQGVVLRYKDGALSGDEIEDYVALLSMKAQGE</sequence>
<accession>A0A927C1U8</accession>
<dbReference type="Proteomes" id="UP000610558">
    <property type="component" value="Unassembled WGS sequence"/>
</dbReference>
<name>A0A927C1U8_9GAMM</name>
<organism evidence="1 2">
    <name type="scientific">Spongiibacter pelagi</name>
    <dbReference type="NCBI Taxonomy" id="2760804"/>
    <lineage>
        <taxon>Bacteria</taxon>
        <taxon>Pseudomonadati</taxon>
        <taxon>Pseudomonadota</taxon>
        <taxon>Gammaproteobacteria</taxon>
        <taxon>Cellvibrionales</taxon>
        <taxon>Spongiibacteraceae</taxon>
        <taxon>Spongiibacter</taxon>
    </lineage>
</organism>
<proteinExistence type="predicted"/>
<dbReference type="EMBL" id="JACXLD010000001">
    <property type="protein sequence ID" value="MBD2858101.1"/>
    <property type="molecule type" value="Genomic_DNA"/>
</dbReference>
<dbReference type="AlphaFoldDB" id="A0A927C1U8"/>
<dbReference type="RefSeq" id="WP_190762518.1">
    <property type="nucleotide sequence ID" value="NZ_JACXLD010000001.1"/>
</dbReference>
<gene>
    <name evidence="1" type="ORF">IB286_03705</name>
</gene>
<evidence type="ECO:0000313" key="1">
    <source>
        <dbReference type="EMBL" id="MBD2858101.1"/>
    </source>
</evidence>
<keyword evidence="2" id="KW-1185">Reference proteome</keyword>
<evidence type="ECO:0000313" key="2">
    <source>
        <dbReference type="Proteomes" id="UP000610558"/>
    </source>
</evidence>
<reference evidence="1" key="1">
    <citation type="submission" date="2020-09" db="EMBL/GenBank/DDBJ databases">
        <authorList>
            <person name="Yoon J.-W."/>
        </authorList>
    </citation>
    <scope>NUCLEOTIDE SEQUENCE</scope>
    <source>
        <strain evidence="1">KMU-158</strain>
    </source>
</reference>